<evidence type="ECO:0008006" key="8">
    <source>
        <dbReference type="Google" id="ProtNLM"/>
    </source>
</evidence>
<comment type="caution">
    <text evidence="6">The sequence shown here is derived from an EMBL/GenBank/DDBJ whole genome shotgun (WGS) entry which is preliminary data.</text>
</comment>
<feature type="domain" description="Transposase putative helix-turn-helix" evidence="5">
    <location>
        <begin position="1"/>
        <end position="43"/>
    </location>
</feature>
<reference evidence="6 7" key="1">
    <citation type="journal article" date="2019" name="Int. J. Syst. Evol. Microbiol.">
        <title>The Global Catalogue of Microorganisms (GCM) 10K type strain sequencing project: providing services to taxonomists for standard genome sequencing and annotation.</title>
        <authorList>
            <consortium name="The Broad Institute Genomics Platform"/>
            <consortium name="The Broad Institute Genome Sequencing Center for Infectious Disease"/>
            <person name="Wu L."/>
            <person name="Ma J."/>
        </authorList>
    </citation>
    <scope>NUCLEOTIDE SEQUENCE [LARGE SCALE GENOMIC DNA]</scope>
    <source>
        <strain evidence="6 7">JCM 16114</strain>
    </source>
</reference>
<keyword evidence="2" id="KW-0862">Zinc</keyword>
<dbReference type="InterPro" id="IPR021027">
    <property type="entry name" value="Transposase_put_HTH"/>
</dbReference>
<dbReference type="InterPro" id="IPR010095">
    <property type="entry name" value="Cas12f1-like_TNB"/>
</dbReference>
<evidence type="ECO:0000256" key="2">
    <source>
        <dbReference type="ARBA" id="ARBA00022833"/>
    </source>
</evidence>
<evidence type="ECO:0000259" key="5">
    <source>
        <dbReference type="Pfam" id="PF12323"/>
    </source>
</evidence>
<keyword evidence="1" id="KW-0479">Metal-binding</keyword>
<proteinExistence type="predicted"/>
<feature type="domain" description="Cas12f1-like TNB" evidence="4">
    <location>
        <begin position="47"/>
        <end position="86"/>
    </location>
</feature>
<keyword evidence="7" id="KW-1185">Reference proteome</keyword>
<name>A0ABN3CVT0_9ACTN</name>
<dbReference type="Pfam" id="PF07282">
    <property type="entry name" value="Cas12f1-like_TNB"/>
    <property type="match status" value="1"/>
</dbReference>
<organism evidence="6 7">
    <name type="scientific">Nonomuraea monospora</name>
    <dbReference type="NCBI Taxonomy" id="568818"/>
    <lineage>
        <taxon>Bacteria</taxon>
        <taxon>Bacillati</taxon>
        <taxon>Actinomycetota</taxon>
        <taxon>Actinomycetes</taxon>
        <taxon>Streptosporangiales</taxon>
        <taxon>Streptosporangiaceae</taxon>
        <taxon>Nonomuraea</taxon>
    </lineage>
</organism>
<keyword evidence="3" id="KW-0238">DNA-binding</keyword>
<sequence>MQLRYNYRIDPTPAQRIALGQAFGCARTVFNDALRMRNDAHENGFPSSKLCSACGAVAEAMPLQVREWTCACGVVHDRDINAAINILAAGRADRLNACGGPVRPSFGMAQPRETGSHGSAAV</sequence>
<dbReference type="EMBL" id="BAAAQX010000034">
    <property type="protein sequence ID" value="GAA2213582.1"/>
    <property type="molecule type" value="Genomic_DNA"/>
</dbReference>
<evidence type="ECO:0000313" key="6">
    <source>
        <dbReference type="EMBL" id="GAA2213582.1"/>
    </source>
</evidence>
<dbReference type="Proteomes" id="UP001499843">
    <property type="component" value="Unassembled WGS sequence"/>
</dbReference>
<gene>
    <name evidence="6" type="ORF">GCM10009850_090450</name>
</gene>
<dbReference type="Pfam" id="PF12323">
    <property type="entry name" value="HTH_OrfB_IS605"/>
    <property type="match status" value="1"/>
</dbReference>
<protein>
    <recommendedName>
        <fullName evidence="8">Transposase</fullName>
    </recommendedName>
</protein>
<evidence type="ECO:0000313" key="7">
    <source>
        <dbReference type="Proteomes" id="UP001499843"/>
    </source>
</evidence>
<accession>A0ABN3CVT0</accession>
<evidence type="ECO:0000259" key="4">
    <source>
        <dbReference type="Pfam" id="PF07282"/>
    </source>
</evidence>
<evidence type="ECO:0000256" key="1">
    <source>
        <dbReference type="ARBA" id="ARBA00022723"/>
    </source>
</evidence>
<evidence type="ECO:0000256" key="3">
    <source>
        <dbReference type="ARBA" id="ARBA00023125"/>
    </source>
</evidence>